<reference evidence="2 3" key="1">
    <citation type="submission" date="2014-02" db="EMBL/GenBank/DDBJ databases">
        <title>The small core and large imbalanced accessory genome model reveals a collaborative survival strategy of Sorangium cellulosum strains in nature.</title>
        <authorList>
            <person name="Han K."/>
            <person name="Peng R."/>
            <person name="Blom J."/>
            <person name="Li Y.-Z."/>
        </authorList>
    </citation>
    <scope>NUCLEOTIDE SEQUENCE [LARGE SCALE GENOMIC DNA]</scope>
    <source>
        <strain evidence="2 3">So0011-07</strain>
    </source>
</reference>
<feature type="region of interest" description="Disordered" evidence="1">
    <location>
        <begin position="15"/>
        <end position="83"/>
    </location>
</feature>
<dbReference type="Proteomes" id="UP000075635">
    <property type="component" value="Unassembled WGS sequence"/>
</dbReference>
<dbReference type="EMBL" id="JEMB01003103">
    <property type="protein sequence ID" value="KYF75633.1"/>
    <property type="molecule type" value="Genomic_DNA"/>
</dbReference>
<dbReference type="AlphaFoldDB" id="A0A150R667"/>
<name>A0A150R667_SORCE</name>
<evidence type="ECO:0000256" key="1">
    <source>
        <dbReference type="SAM" id="MobiDB-lite"/>
    </source>
</evidence>
<feature type="compositionally biased region" description="Pro residues" evidence="1">
    <location>
        <begin position="73"/>
        <end position="83"/>
    </location>
</feature>
<feature type="compositionally biased region" description="Low complexity" evidence="1">
    <location>
        <begin position="58"/>
        <end position="72"/>
    </location>
</feature>
<accession>A0A150R667</accession>
<comment type="caution">
    <text evidence="2">The sequence shown here is derived from an EMBL/GenBank/DDBJ whole genome shotgun (WGS) entry which is preliminary data.</text>
</comment>
<evidence type="ECO:0000313" key="2">
    <source>
        <dbReference type="EMBL" id="KYF75633.1"/>
    </source>
</evidence>
<organism evidence="2 3">
    <name type="scientific">Sorangium cellulosum</name>
    <name type="common">Polyangium cellulosum</name>
    <dbReference type="NCBI Taxonomy" id="56"/>
    <lineage>
        <taxon>Bacteria</taxon>
        <taxon>Pseudomonadati</taxon>
        <taxon>Myxococcota</taxon>
        <taxon>Polyangia</taxon>
        <taxon>Polyangiales</taxon>
        <taxon>Polyangiaceae</taxon>
        <taxon>Sorangium</taxon>
    </lineage>
</organism>
<evidence type="ECO:0000313" key="3">
    <source>
        <dbReference type="Proteomes" id="UP000075635"/>
    </source>
</evidence>
<sequence length="83" mass="8663">MSRPQFFRHRLICLHPGSPSHAESCASQRPPRDACSLKQSPHRPASPPYAATHSQRFAGPGASSMPASGGAPAEPPAPVDVPA</sequence>
<gene>
    <name evidence="2" type="ORF">BE17_04765</name>
</gene>
<protein>
    <submittedName>
        <fullName evidence="2">Uncharacterized protein</fullName>
    </submittedName>
</protein>
<proteinExistence type="predicted"/>